<protein>
    <submittedName>
        <fullName evidence="5">ATP-grasp domain-containing protein</fullName>
    </submittedName>
</protein>
<sequence>MNKSATTESVAILYQADTPPAKNRIIKPMKPGGYSDSGADIGFALKQAGIDVITPVDLPDVERDLDWVFPDTRKGIADARARGATILWLNTVLFAGHPVEDVINNGMAIVGQVPRVADIYDDKLVTNELLRSNHVPIPESVLIHANDVASMSVPFIFPVVIKPVRGRGSQGVVVVRNAADLPNVLNELFAEQRYGDAIYMEPYLPGEEITITVMPPGNYILNGKECIYEKYWSLPPVKRFNHQDGVAPYNGVVAVINNSRVLNEYELETDPIKSVCRQCERAAYLVHAKAPVRIDCRADATGTFFLFDLNMKPNMTGASRPNRIGQDSLTALAARKIGWSFTDLLLNMFRQRWTLHKSTDTDTFVL</sequence>
<evidence type="ECO:0000313" key="5">
    <source>
        <dbReference type="EMBL" id="MFD1001582.1"/>
    </source>
</evidence>
<comment type="similarity">
    <text evidence="1">Belongs to the D-alanine--D-alanine ligase family.</text>
</comment>
<dbReference type="Gene3D" id="3.30.1490.20">
    <property type="entry name" value="ATP-grasp fold, A domain"/>
    <property type="match status" value="1"/>
</dbReference>
<dbReference type="EMBL" id="JBHTKA010000007">
    <property type="protein sequence ID" value="MFD1001582.1"/>
    <property type="molecule type" value="Genomic_DNA"/>
</dbReference>
<dbReference type="PANTHER" id="PTHR23132:SF23">
    <property type="entry name" value="D-ALANINE--D-ALANINE LIGASE B"/>
    <property type="match status" value="1"/>
</dbReference>
<dbReference type="RefSeq" id="WP_377581607.1">
    <property type="nucleotide sequence ID" value="NZ_JBHTKA010000007.1"/>
</dbReference>
<dbReference type="InterPro" id="IPR011761">
    <property type="entry name" value="ATP-grasp"/>
</dbReference>
<evidence type="ECO:0000313" key="6">
    <source>
        <dbReference type="Proteomes" id="UP001597112"/>
    </source>
</evidence>
<gene>
    <name evidence="5" type="ORF">ACFQ21_19790</name>
</gene>
<accession>A0ABW3K5R2</accession>
<dbReference type="PROSITE" id="PS50975">
    <property type="entry name" value="ATP_GRASP"/>
    <property type="match status" value="1"/>
</dbReference>
<name>A0ABW3K5R2_9BACT</name>
<comment type="caution">
    <text evidence="5">The sequence shown here is derived from an EMBL/GenBank/DDBJ whole genome shotgun (WGS) entry which is preliminary data.</text>
</comment>
<organism evidence="5 6">
    <name type="scientific">Ohtaekwangia kribbensis</name>
    <dbReference type="NCBI Taxonomy" id="688913"/>
    <lineage>
        <taxon>Bacteria</taxon>
        <taxon>Pseudomonadati</taxon>
        <taxon>Bacteroidota</taxon>
        <taxon>Cytophagia</taxon>
        <taxon>Cytophagales</taxon>
        <taxon>Fulvivirgaceae</taxon>
        <taxon>Ohtaekwangia</taxon>
    </lineage>
</organism>
<reference evidence="6" key="1">
    <citation type="journal article" date="2019" name="Int. J. Syst. Evol. Microbiol.">
        <title>The Global Catalogue of Microorganisms (GCM) 10K type strain sequencing project: providing services to taxonomists for standard genome sequencing and annotation.</title>
        <authorList>
            <consortium name="The Broad Institute Genomics Platform"/>
            <consortium name="The Broad Institute Genome Sequencing Center for Infectious Disease"/>
            <person name="Wu L."/>
            <person name="Ma J."/>
        </authorList>
    </citation>
    <scope>NUCLEOTIDE SEQUENCE [LARGE SCALE GENOMIC DNA]</scope>
    <source>
        <strain evidence="6">CCUG 58938</strain>
    </source>
</reference>
<dbReference type="Pfam" id="PF07478">
    <property type="entry name" value="Dala_Dala_lig_C"/>
    <property type="match status" value="1"/>
</dbReference>
<proteinExistence type="inferred from homology"/>
<keyword evidence="2" id="KW-0436">Ligase</keyword>
<evidence type="ECO:0000256" key="2">
    <source>
        <dbReference type="ARBA" id="ARBA00022598"/>
    </source>
</evidence>
<keyword evidence="3" id="KW-0547">Nucleotide-binding</keyword>
<dbReference type="PANTHER" id="PTHR23132">
    <property type="entry name" value="D-ALANINE--D-ALANINE LIGASE"/>
    <property type="match status" value="1"/>
</dbReference>
<dbReference type="SUPFAM" id="SSF56059">
    <property type="entry name" value="Glutathione synthetase ATP-binding domain-like"/>
    <property type="match status" value="1"/>
</dbReference>
<evidence type="ECO:0000256" key="3">
    <source>
        <dbReference type="PROSITE-ProRule" id="PRU00409"/>
    </source>
</evidence>
<dbReference type="Gene3D" id="3.30.470.20">
    <property type="entry name" value="ATP-grasp fold, B domain"/>
    <property type="match status" value="1"/>
</dbReference>
<keyword evidence="6" id="KW-1185">Reference proteome</keyword>
<feature type="domain" description="ATP-grasp" evidence="4">
    <location>
        <begin position="127"/>
        <end position="350"/>
    </location>
</feature>
<keyword evidence="3" id="KW-0067">ATP-binding</keyword>
<dbReference type="InterPro" id="IPR013815">
    <property type="entry name" value="ATP_grasp_subdomain_1"/>
</dbReference>
<dbReference type="Proteomes" id="UP001597112">
    <property type="component" value="Unassembled WGS sequence"/>
</dbReference>
<evidence type="ECO:0000259" key="4">
    <source>
        <dbReference type="PROSITE" id="PS50975"/>
    </source>
</evidence>
<evidence type="ECO:0000256" key="1">
    <source>
        <dbReference type="ARBA" id="ARBA00010871"/>
    </source>
</evidence>
<dbReference type="InterPro" id="IPR011095">
    <property type="entry name" value="Dala_Dala_lig_C"/>
</dbReference>